<proteinExistence type="predicted"/>
<evidence type="ECO:0000313" key="1">
    <source>
        <dbReference type="EMBL" id="CAG8629037.1"/>
    </source>
</evidence>
<feature type="non-terminal residue" evidence="1">
    <location>
        <position position="1"/>
    </location>
</feature>
<gene>
    <name evidence="1" type="ORF">AGERDE_LOCUS10435</name>
</gene>
<dbReference type="AlphaFoldDB" id="A0A9N9GVW5"/>
<organism evidence="1 2">
    <name type="scientific">Ambispora gerdemannii</name>
    <dbReference type="NCBI Taxonomy" id="144530"/>
    <lineage>
        <taxon>Eukaryota</taxon>
        <taxon>Fungi</taxon>
        <taxon>Fungi incertae sedis</taxon>
        <taxon>Mucoromycota</taxon>
        <taxon>Glomeromycotina</taxon>
        <taxon>Glomeromycetes</taxon>
        <taxon>Archaeosporales</taxon>
        <taxon>Ambisporaceae</taxon>
        <taxon>Ambispora</taxon>
    </lineage>
</organism>
<dbReference type="EMBL" id="CAJVPL010003247">
    <property type="protein sequence ID" value="CAG8629037.1"/>
    <property type="molecule type" value="Genomic_DNA"/>
</dbReference>
<reference evidence="1" key="1">
    <citation type="submission" date="2021-06" db="EMBL/GenBank/DDBJ databases">
        <authorList>
            <person name="Kallberg Y."/>
            <person name="Tangrot J."/>
            <person name="Rosling A."/>
        </authorList>
    </citation>
    <scope>NUCLEOTIDE SEQUENCE</scope>
    <source>
        <strain evidence="1">MT106</strain>
    </source>
</reference>
<accession>A0A9N9GVW5</accession>
<protein>
    <submittedName>
        <fullName evidence="1">13252_t:CDS:1</fullName>
    </submittedName>
</protein>
<dbReference type="OrthoDB" id="10503336at2759"/>
<name>A0A9N9GVW5_9GLOM</name>
<evidence type="ECO:0000313" key="2">
    <source>
        <dbReference type="Proteomes" id="UP000789831"/>
    </source>
</evidence>
<sequence length="250" mass="28257">AFVKELNAQGHYPSMKIISSTISKKWKEEPEWVKAQYSIISYDANKLLKEMINDSSNNNSTRDDESNTRASDLSLAVRRLKPAEVTLDDCPIDNFGFSVFPVSESVNSGKSLNPDTTGSDHHDNLDEFNNDSATKINSLNGDNFISVNFDDYQNHSSIDHDQYSQILEINSHEINYNLDSQTNGPLTTNLIMDSNNDPFLNYSQAISNFMDIAESQNSRIFTNSDHYHFNEPDITTLNSILDPHCFLLSK</sequence>
<keyword evidence="2" id="KW-1185">Reference proteome</keyword>
<comment type="caution">
    <text evidence="1">The sequence shown here is derived from an EMBL/GenBank/DDBJ whole genome shotgun (WGS) entry which is preliminary data.</text>
</comment>
<dbReference type="Proteomes" id="UP000789831">
    <property type="component" value="Unassembled WGS sequence"/>
</dbReference>